<dbReference type="FunFam" id="6.10.250.3260:FF:000001">
    <property type="entry name" value="60S ribosomal protein L21"/>
    <property type="match status" value="1"/>
</dbReference>
<dbReference type="Pfam" id="PF01157">
    <property type="entry name" value="Ribosomal_L21e"/>
    <property type="match status" value="1"/>
</dbReference>
<reference evidence="7 8" key="1">
    <citation type="submission" date="2009-06" db="EMBL/GenBank/DDBJ databases">
        <title>The Genome Sequence of Loxodonta africana (African elephant).</title>
        <authorList>
            <person name="Di Palma F."/>
            <person name="Heiman D."/>
            <person name="Young S."/>
            <person name="Johnson J."/>
            <person name="Lander E.S."/>
            <person name="Lindblad-Toh K."/>
        </authorList>
    </citation>
    <scope>NUCLEOTIDE SEQUENCE [LARGE SCALE GENOMIC DNA]</scope>
    <source>
        <strain evidence="7 8">Isolate ISIS603380</strain>
    </source>
</reference>
<dbReference type="Ensembl" id="ENSLAFT00000028770.1">
    <property type="protein sequence ID" value="ENSLAFP00000023962.1"/>
    <property type="gene ID" value="ENSLAFG00000027863.1"/>
</dbReference>
<dbReference type="HOGENOM" id="CLU_103610_0_1_1"/>
<reference evidence="7" key="3">
    <citation type="submission" date="2025-09" db="UniProtKB">
        <authorList>
            <consortium name="Ensembl"/>
        </authorList>
    </citation>
    <scope>IDENTIFICATION</scope>
    <source>
        <strain evidence="7">Isolate ISIS603380</strain>
    </source>
</reference>
<evidence type="ECO:0000256" key="1">
    <source>
        <dbReference type="ARBA" id="ARBA00008427"/>
    </source>
</evidence>
<evidence type="ECO:0000256" key="3">
    <source>
        <dbReference type="ARBA" id="ARBA00022980"/>
    </source>
</evidence>
<gene>
    <name evidence="7" type="primary">LOC100663739</name>
</gene>
<proteinExistence type="inferred from homology"/>
<dbReference type="GO" id="GO:0022625">
    <property type="term" value="C:cytosolic large ribosomal subunit"/>
    <property type="evidence" value="ECO:0007669"/>
    <property type="project" value="UniProtKB-ARBA"/>
</dbReference>
<keyword evidence="3" id="KW-0689">Ribosomal protein</keyword>
<evidence type="ECO:0000256" key="2">
    <source>
        <dbReference type="ARBA" id="ARBA00011133"/>
    </source>
</evidence>
<dbReference type="Proteomes" id="UP000007646">
    <property type="component" value="Unassembled WGS sequence"/>
</dbReference>
<dbReference type="GO" id="GO:0006412">
    <property type="term" value="P:translation"/>
    <property type="evidence" value="ECO:0007669"/>
    <property type="project" value="InterPro"/>
</dbReference>
<evidence type="ECO:0000256" key="5">
    <source>
        <dbReference type="ARBA" id="ARBA00035219"/>
    </source>
</evidence>
<protein>
    <recommendedName>
        <fullName evidence="5">Large ribosomal subunit protein eL21</fullName>
    </recommendedName>
    <alternativeName>
        <fullName evidence="6">60S ribosomal protein L21</fullName>
    </alternativeName>
</protein>
<dbReference type="STRING" id="9785.ENSLAFP00000023962"/>
<dbReference type="GeneTree" id="ENSGT00950000182922"/>
<evidence type="ECO:0000313" key="7">
    <source>
        <dbReference type="Ensembl" id="ENSLAFP00000023962.1"/>
    </source>
</evidence>
<dbReference type="SUPFAM" id="SSF50104">
    <property type="entry name" value="Translation proteins SH3-like domain"/>
    <property type="match status" value="1"/>
</dbReference>
<sequence length="159" mass="18609">KTNPKRKRSSTYCMFSRPFRKFGVVPLATYMRIYKKGGIVDIKRLGTVQKRMSHKYYRGKTGIVYVTQCAVSIVVNKQVKDKIFAKRLNVRIKHIKHCKSQDSFLQRMKEKDRKKKDAKEEVTWVQLKLKPAPPREACLVRTSGNEPELLEPICYEFVA</sequence>
<dbReference type="InterPro" id="IPR008991">
    <property type="entry name" value="Translation_prot_SH3-like_sf"/>
</dbReference>
<evidence type="ECO:0000313" key="8">
    <source>
        <dbReference type="Proteomes" id="UP000007646"/>
    </source>
</evidence>
<dbReference type="InParanoid" id="G3U804"/>
<dbReference type="eggNOG" id="KOG1732">
    <property type="taxonomic scope" value="Eukaryota"/>
</dbReference>
<keyword evidence="4" id="KW-0687">Ribonucleoprotein</keyword>
<dbReference type="GO" id="GO:0003735">
    <property type="term" value="F:structural constituent of ribosome"/>
    <property type="evidence" value="ECO:0007669"/>
    <property type="project" value="InterPro"/>
</dbReference>
<name>G3U804_LOXAF</name>
<comment type="similarity">
    <text evidence="1">Belongs to the eukaryotic ribosomal protein eL21 family.</text>
</comment>
<dbReference type="InterPro" id="IPR001147">
    <property type="entry name" value="Ribosomal_eL21"/>
</dbReference>
<reference evidence="7" key="2">
    <citation type="submission" date="2025-08" db="UniProtKB">
        <authorList>
            <consortium name="Ensembl"/>
        </authorList>
    </citation>
    <scope>IDENTIFICATION</scope>
    <source>
        <strain evidence="7">Isolate ISIS603380</strain>
    </source>
</reference>
<comment type="subunit">
    <text evidence="2">Component of the large ribosomal subunit.</text>
</comment>
<accession>G3U804</accession>
<evidence type="ECO:0000256" key="4">
    <source>
        <dbReference type="ARBA" id="ARBA00023274"/>
    </source>
</evidence>
<organism evidence="7 8">
    <name type="scientific">Loxodonta africana</name>
    <name type="common">African elephant</name>
    <dbReference type="NCBI Taxonomy" id="9785"/>
    <lineage>
        <taxon>Eukaryota</taxon>
        <taxon>Metazoa</taxon>
        <taxon>Chordata</taxon>
        <taxon>Craniata</taxon>
        <taxon>Vertebrata</taxon>
        <taxon>Euteleostomi</taxon>
        <taxon>Mammalia</taxon>
        <taxon>Eutheria</taxon>
        <taxon>Afrotheria</taxon>
        <taxon>Proboscidea</taxon>
        <taxon>Elephantidae</taxon>
        <taxon>Loxodonta</taxon>
    </lineage>
</organism>
<dbReference type="FunFam" id="2.30.30.70:FF:000001">
    <property type="entry name" value="60S ribosomal protein L21"/>
    <property type="match status" value="1"/>
</dbReference>
<evidence type="ECO:0000256" key="6">
    <source>
        <dbReference type="ARBA" id="ARBA00035327"/>
    </source>
</evidence>
<keyword evidence="8" id="KW-1185">Reference proteome</keyword>
<dbReference type="AlphaFoldDB" id="G3U804"/>
<dbReference type="Gene3D" id="6.10.250.3260">
    <property type="match status" value="1"/>
</dbReference>
<dbReference type="PANTHER" id="PTHR20981">
    <property type="entry name" value="60S RIBOSOMAL PROTEIN L21"/>
    <property type="match status" value="1"/>
</dbReference>
<dbReference type="Gene3D" id="2.30.30.70">
    <property type="entry name" value="Ribosomal protein L21"/>
    <property type="match status" value="1"/>
</dbReference>
<dbReference type="InterPro" id="IPR036948">
    <property type="entry name" value="Ribosomal_eL21_sf"/>
</dbReference>